<evidence type="ECO:0000256" key="1">
    <source>
        <dbReference type="SAM" id="Phobius"/>
    </source>
</evidence>
<gene>
    <name evidence="2" type="ordered locus">PP7435_Chr2-2474</name>
</gene>
<reference evidence="2 3" key="2">
    <citation type="journal article" date="2016" name="FEMS Yeast Res.">
        <title>Curation of the genome annotation of Pichia pastoris (Komagataella phaffii) CBS7435 from gene level to protein function.</title>
        <authorList>
            <person name="Valli M."/>
            <person name="Tatto N.E."/>
            <person name="Peymann A."/>
            <person name="Gruber C."/>
            <person name="Landes N."/>
            <person name="Ekker H."/>
            <person name="Thallinger G.G."/>
            <person name="Mattanovich D."/>
            <person name="Gasser B."/>
            <person name="Graf A.B."/>
        </authorList>
    </citation>
    <scope>GENOME REANNOTATION</scope>
    <source>
        <strain evidence="2 3">ATCC 76273 / CBS 7435 / CECT 11047 / NRRL Y-11430 / Wegner 21-1</strain>
    </source>
</reference>
<feature type="transmembrane region" description="Helical" evidence="1">
    <location>
        <begin position="55"/>
        <end position="76"/>
    </location>
</feature>
<dbReference type="EMBL" id="FR839629">
    <property type="protein sequence ID" value="SCV12086.1"/>
    <property type="molecule type" value="Genomic_DNA"/>
</dbReference>
<dbReference type="AlphaFoldDB" id="A0A1G4KPZ9"/>
<evidence type="ECO:0000313" key="2">
    <source>
        <dbReference type="EMBL" id="SCV12086.1"/>
    </source>
</evidence>
<keyword evidence="1" id="KW-0472">Membrane</keyword>
<organism evidence="2 3">
    <name type="scientific">Komagataella phaffii (strain ATCC 76273 / CBS 7435 / CECT 11047 / NRRL Y-11430 / Wegner 21-1)</name>
    <name type="common">Yeast</name>
    <name type="synonym">Pichia pastoris</name>
    <dbReference type="NCBI Taxonomy" id="981350"/>
    <lineage>
        <taxon>Eukaryota</taxon>
        <taxon>Fungi</taxon>
        <taxon>Dikarya</taxon>
        <taxon>Ascomycota</taxon>
        <taxon>Saccharomycotina</taxon>
        <taxon>Pichiomycetes</taxon>
        <taxon>Pichiales</taxon>
        <taxon>Pichiaceae</taxon>
        <taxon>Komagataella</taxon>
    </lineage>
</organism>
<reference evidence="2 3" key="1">
    <citation type="journal article" date="2011" name="J. Biotechnol.">
        <title>High-quality genome sequence of Pichia pastoris CBS7435.</title>
        <authorList>
            <person name="Kuberl A."/>
            <person name="Schneider J."/>
            <person name="Thallinger G.G."/>
            <person name="Anderl I."/>
            <person name="Wibberg D."/>
            <person name="Hajek T."/>
            <person name="Jaenicke S."/>
            <person name="Brinkrolf K."/>
            <person name="Goesmann A."/>
            <person name="Szczepanowski R."/>
            <person name="Puhler A."/>
            <person name="Schwab H."/>
            <person name="Glieder A."/>
            <person name="Pichler H."/>
        </authorList>
    </citation>
    <scope>NUCLEOTIDE SEQUENCE [LARGE SCALE GENOMIC DNA]</scope>
    <source>
        <strain evidence="3">ATCC 76273 / CBS 7435 / CECT 11047 / NRRL Y-11430 / Wegner 21-1</strain>
    </source>
</reference>
<sequence>MMNVKRRNDACYSQGGDHSPLLSSVKSAFSRAMREYYLMYYYMCPFEVMSTDEAVILHIIMTCLFLLVGYSLVHLLDLVVALTRRLVTHLV</sequence>
<keyword evidence="3" id="KW-1185">Reference proteome</keyword>
<proteinExistence type="predicted"/>
<keyword evidence="1" id="KW-0812">Transmembrane</keyword>
<evidence type="ECO:0000313" key="3">
    <source>
        <dbReference type="Proteomes" id="UP000006853"/>
    </source>
</evidence>
<keyword evidence="1" id="KW-1133">Transmembrane helix</keyword>
<protein>
    <submittedName>
        <fullName evidence="2">Uncharacterized protein</fullName>
    </submittedName>
</protein>
<dbReference type="Proteomes" id="UP000006853">
    <property type="component" value="Chromosome 2"/>
</dbReference>
<accession>A0A1G4KPZ9</accession>
<name>A0A1G4KPZ9_KOMPC</name>